<protein>
    <submittedName>
        <fullName evidence="1">Uncharacterized protein</fullName>
    </submittedName>
</protein>
<name>A0A9Q3BIW9_9BASI</name>
<dbReference type="AlphaFoldDB" id="A0A9Q3BIW9"/>
<comment type="caution">
    <text evidence="1">The sequence shown here is derived from an EMBL/GenBank/DDBJ whole genome shotgun (WGS) entry which is preliminary data.</text>
</comment>
<evidence type="ECO:0000313" key="1">
    <source>
        <dbReference type="EMBL" id="MBW0465995.1"/>
    </source>
</evidence>
<organism evidence="1 2">
    <name type="scientific">Austropuccinia psidii MF-1</name>
    <dbReference type="NCBI Taxonomy" id="1389203"/>
    <lineage>
        <taxon>Eukaryota</taxon>
        <taxon>Fungi</taxon>
        <taxon>Dikarya</taxon>
        <taxon>Basidiomycota</taxon>
        <taxon>Pucciniomycotina</taxon>
        <taxon>Pucciniomycetes</taxon>
        <taxon>Pucciniales</taxon>
        <taxon>Sphaerophragmiaceae</taxon>
        <taxon>Austropuccinia</taxon>
    </lineage>
</organism>
<sequence>MVDGRKLKEIMTMMPFTFQFNRNLKIEDWKDMDQVLQLHQLLKDIFQWSMDNKGFNLASNYAELSKGSQKIFLEELPFKTLIVIIKFGIPIGSSNSWRKGKPR</sequence>
<keyword evidence="2" id="KW-1185">Reference proteome</keyword>
<dbReference type="Proteomes" id="UP000765509">
    <property type="component" value="Unassembled WGS sequence"/>
</dbReference>
<accession>A0A9Q3BIW9</accession>
<reference evidence="1" key="1">
    <citation type="submission" date="2021-03" db="EMBL/GenBank/DDBJ databases">
        <title>Draft genome sequence of rust myrtle Austropuccinia psidii MF-1, a brazilian biotype.</title>
        <authorList>
            <person name="Quecine M.C."/>
            <person name="Pachon D.M.R."/>
            <person name="Bonatelli M.L."/>
            <person name="Correr F.H."/>
            <person name="Franceschini L.M."/>
            <person name="Leite T.F."/>
            <person name="Margarido G.R.A."/>
            <person name="Almeida C.A."/>
            <person name="Ferrarezi J.A."/>
            <person name="Labate C.A."/>
        </authorList>
    </citation>
    <scope>NUCLEOTIDE SEQUENCE</scope>
    <source>
        <strain evidence="1">MF-1</strain>
    </source>
</reference>
<proteinExistence type="predicted"/>
<evidence type="ECO:0000313" key="2">
    <source>
        <dbReference type="Proteomes" id="UP000765509"/>
    </source>
</evidence>
<gene>
    <name evidence="1" type="ORF">O181_005710</name>
</gene>
<dbReference type="EMBL" id="AVOT02001183">
    <property type="protein sequence ID" value="MBW0465995.1"/>
    <property type="molecule type" value="Genomic_DNA"/>
</dbReference>